<dbReference type="PANTHER" id="PTHR37512:SF1">
    <property type="entry name" value="NADR_TTD14 AAA DOMAIN-CONTAINING PROTEIN"/>
    <property type="match status" value="1"/>
</dbReference>
<reference evidence="2" key="1">
    <citation type="submission" date="2023-07" db="EMBL/GenBank/DDBJ databases">
        <authorList>
            <person name="Kim M.K."/>
        </authorList>
    </citation>
    <scope>NUCLEOTIDE SEQUENCE</scope>
    <source>
        <strain evidence="2">CA1-15</strain>
    </source>
</reference>
<dbReference type="RefSeq" id="WP_304559336.1">
    <property type="nucleotide sequence ID" value="NZ_JAUQSZ010000001.1"/>
</dbReference>
<comment type="caution">
    <text evidence="2">The sequence shown here is derived from an EMBL/GenBank/DDBJ whole genome shotgun (WGS) entry which is preliminary data.</text>
</comment>
<keyword evidence="3" id="KW-1185">Reference proteome</keyword>
<evidence type="ECO:0000259" key="1">
    <source>
        <dbReference type="Pfam" id="PF13521"/>
    </source>
</evidence>
<dbReference type="InterPro" id="IPR052735">
    <property type="entry name" value="NAD_biosynth-regulator"/>
</dbReference>
<protein>
    <submittedName>
        <fullName evidence="2">AAA family ATPase</fullName>
    </submittedName>
</protein>
<dbReference type="Proteomes" id="UP001176468">
    <property type="component" value="Unassembled WGS sequence"/>
</dbReference>
<proteinExistence type="predicted"/>
<dbReference type="Gene3D" id="3.40.50.300">
    <property type="entry name" value="P-loop containing nucleotide triphosphate hydrolases"/>
    <property type="match status" value="1"/>
</dbReference>
<dbReference type="SUPFAM" id="SSF52540">
    <property type="entry name" value="P-loop containing nucleoside triphosphate hydrolases"/>
    <property type="match status" value="1"/>
</dbReference>
<dbReference type="InterPro" id="IPR027417">
    <property type="entry name" value="P-loop_NTPase"/>
</dbReference>
<gene>
    <name evidence="2" type="ORF">Q5H94_01390</name>
</gene>
<dbReference type="EMBL" id="JAUQSZ010000001">
    <property type="protein sequence ID" value="MDO7840966.1"/>
    <property type="molecule type" value="Genomic_DNA"/>
</dbReference>
<dbReference type="Pfam" id="PF13521">
    <property type="entry name" value="AAA_28"/>
    <property type="match status" value="1"/>
</dbReference>
<dbReference type="InterPro" id="IPR038727">
    <property type="entry name" value="NadR/Ttd14_AAA_dom"/>
</dbReference>
<feature type="domain" description="NadR/Ttd14 AAA" evidence="1">
    <location>
        <begin position="5"/>
        <end position="158"/>
    </location>
</feature>
<organism evidence="2 3">
    <name type="scientific">Sphingomonas immobilis</name>
    <dbReference type="NCBI Taxonomy" id="3063997"/>
    <lineage>
        <taxon>Bacteria</taxon>
        <taxon>Pseudomonadati</taxon>
        <taxon>Pseudomonadota</taxon>
        <taxon>Alphaproteobacteria</taxon>
        <taxon>Sphingomonadales</taxon>
        <taxon>Sphingomonadaceae</taxon>
        <taxon>Sphingomonas</taxon>
    </lineage>
</organism>
<evidence type="ECO:0000313" key="2">
    <source>
        <dbReference type="EMBL" id="MDO7840966.1"/>
    </source>
</evidence>
<name>A0ABT8ZW26_9SPHN</name>
<accession>A0ABT8ZW26</accession>
<evidence type="ECO:0000313" key="3">
    <source>
        <dbReference type="Proteomes" id="UP001176468"/>
    </source>
</evidence>
<sequence>MIRTICLHGPESTGKSTLIPRLADHFGTTWVPEFGRTYAEERGTAFTMDDLVTIARTHDAMTAETLATGAAPVFLDTDPLMTAVWADMLFGRRDPWFDGWHATADLYLLLDTDLPWIDDGTRMFGTEAERQRFFDLSRAELERRGVEYAVVGGTGEARFENALAAIADACLSPSA</sequence>
<dbReference type="PANTHER" id="PTHR37512">
    <property type="entry name" value="TRIFUNCTIONAL NAD BIOSYNTHESIS/REGULATOR PROTEIN NADR"/>
    <property type="match status" value="1"/>
</dbReference>